<accession>A0ABU5C6C3</accession>
<keyword evidence="2" id="KW-1185">Reference proteome</keyword>
<dbReference type="EMBL" id="JAWDIP010000003">
    <property type="protein sequence ID" value="MDY0394861.1"/>
    <property type="molecule type" value="Genomic_DNA"/>
</dbReference>
<protein>
    <submittedName>
        <fullName evidence="1">Uncharacterized protein</fullName>
    </submittedName>
</protein>
<evidence type="ECO:0000313" key="2">
    <source>
        <dbReference type="Proteomes" id="UP001281447"/>
    </source>
</evidence>
<comment type="caution">
    <text evidence="1">The sequence shown here is derived from an EMBL/GenBank/DDBJ whole genome shotgun (WGS) entry which is preliminary data.</text>
</comment>
<sequence>MTEILHELIVVKYEEISPFPNGYSFFEIRIG</sequence>
<gene>
    <name evidence="1" type="ORF">RWE15_10835</name>
</gene>
<name>A0ABU5C6C3_9BACI</name>
<proteinExistence type="predicted"/>
<dbReference type="Proteomes" id="UP001281447">
    <property type="component" value="Unassembled WGS sequence"/>
</dbReference>
<reference evidence="1 2" key="1">
    <citation type="submission" date="2023-10" db="EMBL/GenBank/DDBJ databases">
        <title>Virgibacillus halophilus 5B73C genome.</title>
        <authorList>
            <person name="Miliotis G."/>
            <person name="Sengupta P."/>
            <person name="Hameed A."/>
            <person name="Chuvochina M."/>
            <person name="Mcdonagh F."/>
            <person name="Simpson A.C."/>
            <person name="Singh N.K."/>
            <person name="Rekha P.D."/>
            <person name="Raman K."/>
            <person name="Hugenholtz P."/>
            <person name="Venkateswaran K."/>
        </authorList>
    </citation>
    <scope>NUCLEOTIDE SEQUENCE [LARGE SCALE GENOMIC DNA]</scope>
    <source>
        <strain evidence="1 2">5B73C</strain>
    </source>
</reference>
<evidence type="ECO:0000313" key="1">
    <source>
        <dbReference type="EMBL" id="MDY0394861.1"/>
    </source>
</evidence>
<organism evidence="1 2">
    <name type="scientific">Tigheibacillus halophilus</name>
    <dbReference type="NCBI Taxonomy" id="361280"/>
    <lineage>
        <taxon>Bacteria</taxon>
        <taxon>Bacillati</taxon>
        <taxon>Bacillota</taxon>
        <taxon>Bacilli</taxon>
        <taxon>Bacillales</taxon>
        <taxon>Bacillaceae</taxon>
        <taxon>Tigheibacillus</taxon>
    </lineage>
</organism>